<keyword evidence="5" id="KW-0472">Membrane</keyword>
<evidence type="ECO:0000256" key="3">
    <source>
        <dbReference type="ARBA" id="ARBA00022679"/>
    </source>
</evidence>
<dbReference type="AlphaFoldDB" id="A0AAW1GJ13"/>
<feature type="domain" description="Glycosyltransferase 61 catalytic" evidence="6">
    <location>
        <begin position="324"/>
        <end position="408"/>
    </location>
</feature>
<evidence type="ECO:0000313" key="8">
    <source>
        <dbReference type="Proteomes" id="UP001443914"/>
    </source>
</evidence>
<protein>
    <recommendedName>
        <fullName evidence="6">Glycosyltransferase 61 catalytic domain-containing protein</fullName>
    </recommendedName>
</protein>
<proteinExistence type="predicted"/>
<accession>A0AAW1GJ13</accession>
<evidence type="ECO:0000256" key="4">
    <source>
        <dbReference type="ARBA" id="ARBA00023180"/>
    </source>
</evidence>
<keyword evidence="5" id="KW-0812">Transmembrane</keyword>
<evidence type="ECO:0000256" key="1">
    <source>
        <dbReference type="ARBA" id="ARBA00004323"/>
    </source>
</evidence>
<comment type="caution">
    <text evidence="7">The sequence shown here is derived from an EMBL/GenBank/DDBJ whole genome shotgun (WGS) entry which is preliminary data.</text>
</comment>
<dbReference type="Proteomes" id="UP001443914">
    <property type="component" value="Unassembled WGS sequence"/>
</dbReference>
<evidence type="ECO:0000259" key="6">
    <source>
        <dbReference type="Pfam" id="PF04577"/>
    </source>
</evidence>
<gene>
    <name evidence="7" type="ORF">RND81_14G037900</name>
</gene>
<keyword evidence="3" id="KW-0808">Transferase</keyword>
<keyword evidence="5" id="KW-1133">Transmembrane helix</keyword>
<evidence type="ECO:0000256" key="2">
    <source>
        <dbReference type="ARBA" id="ARBA00022676"/>
    </source>
</evidence>
<dbReference type="InterPro" id="IPR007657">
    <property type="entry name" value="Glycosyltransferase_61"/>
</dbReference>
<organism evidence="7 8">
    <name type="scientific">Saponaria officinalis</name>
    <name type="common">Common soapwort</name>
    <name type="synonym">Lychnis saponaria</name>
    <dbReference type="NCBI Taxonomy" id="3572"/>
    <lineage>
        <taxon>Eukaryota</taxon>
        <taxon>Viridiplantae</taxon>
        <taxon>Streptophyta</taxon>
        <taxon>Embryophyta</taxon>
        <taxon>Tracheophyta</taxon>
        <taxon>Spermatophyta</taxon>
        <taxon>Magnoliopsida</taxon>
        <taxon>eudicotyledons</taxon>
        <taxon>Gunneridae</taxon>
        <taxon>Pentapetalae</taxon>
        <taxon>Caryophyllales</taxon>
        <taxon>Caryophyllaceae</taxon>
        <taxon>Caryophylleae</taxon>
        <taxon>Saponaria</taxon>
    </lineage>
</organism>
<dbReference type="PANTHER" id="PTHR20961">
    <property type="entry name" value="GLYCOSYLTRANSFERASE"/>
    <property type="match status" value="1"/>
</dbReference>
<name>A0AAW1GJ13_SAPOF</name>
<dbReference type="InterPro" id="IPR049625">
    <property type="entry name" value="Glyco_transf_61_cat"/>
</dbReference>
<sequence>MLCFMLAFNFYIIKNKIVSYFHAKERLKTHKVEPKIMKEEVKVSKRAKSKFLMHFICLSFLCCSLIWVSQLFGFPFSMPCLFLSQTLEAHDFVHENVDMLPKPPLSPLCSNGTILCDRSHFRTDICFMKGDIRTQSSSSSIFLYTSVNSKPSTNFPSHVEKDERIRPYTRKWETSVMSTIDELHLISKPKPLNNNPRHKCDVMHDVPAIFFSTGGYTGNVYHEFNDGIIPLYIISRHYNKKVVFVVLEYHNWWLMKYGQVLAQLSDYPPIDFKSDPRTHCFQEAVVGLQIHNELTIDSSNTQFNESILDFRGLISQAFEPNPPNKFQHHKKSPKVVILSRTGPRSITNENSLAKLAKKVGFNVQVLKPKPNTELSTIYKAISTSDVMIGVHGAAMTHFLFLKPGSSVIQIVPLGTDWAAETYYGEPGKKFGLNYIEYKVEPRESSLYYKYDENDPILRDPNSVNKMGWNFTKKIYLDDQFVTLNLKRFNKILVCAYEDYFTRINVLR</sequence>
<reference evidence="7" key="1">
    <citation type="submission" date="2024-03" db="EMBL/GenBank/DDBJ databases">
        <title>WGS assembly of Saponaria officinalis var. Norfolk2.</title>
        <authorList>
            <person name="Jenkins J."/>
            <person name="Shu S."/>
            <person name="Grimwood J."/>
            <person name="Barry K."/>
            <person name="Goodstein D."/>
            <person name="Schmutz J."/>
            <person name="Leebens-Mack J."/>
            <person name="Osbourn A."/>
        </authorList>
    </citation>
    <scope>NUCLEOTIDE SEQUENCE [LARGE SCALE GENOMIC DNA]</scope>
    <source>
        <strain evidence="7">JIC</strain>
    </source>
</reference>
<dbReference type="GO" id="GO:0000139">
    <property type="term" value="C:Golgi membrane"/>
    <property type="evidence" value="ECO:0007669"/>
    <property type="project" value="UniProtKB-SubCell"/>
</dbReference>
<dbReference type="GO" id="GO:0016763">
    <property type="term" value="F:pentosyltransferase activity"/>
    <property type="evidence" value="ECO:0007669"/>
    <property type="project" value="UniProtKB-ARBA"/>
</dbReference>
<keyword evidence="2" id="KW-0328">Glycosyltransferase</keyword>
<feature type="transmembrane region" description="Helical" evidence="5">
    <location>
        <begin position="51"/>
        <end position="72"/>
    </location>
</feature>
<comment type="subcellular location">
    <subcellularLocation>
        <location evidence="1">Golgi apparatus membrane</location>
        <topology evidence="1">Single-pass type II membrane protein</topology>
    </subcellularLocation>
</comment>
<evidence type="ECO:0000256" key="5">
    <source>
        <dbReference type="SAM" id="Phobius"/>
    </source>
</evidence>
<keyword evidence="4" id="KW-0325">Glycoprotein</keyword>
<dbReference type="PANTHER" id="PTHR20961:SF124">
    <property type="entry name" value="GLYCOSYLTRANSFERASE"/>
    <property type="match status" value="1"/>
</dbReference>
<dbReference type="Pfam" id="PF04577">
    <property type="entry name" value="Glyco_transf_61"/>
    <property type="match status" value="1"/>
</dbReference>
<keyword evidence="8" id="KW-1185">Reference proteome</keyword>
<dbReference type="EMBL" id="JBDFQZ010000014">
    <property type="protein sequence ID" value="KAK9664385.1"/>
    <property type="molecule type" value="Genomic_DNA"/>
</dbReference>
<evidence type="ECO:0000313" key="7">
    <source>
        <dbReference type="EMBL" id="KAK9664385.1"/>
    </source>
</evidence>